<gene>
    <name evidence="1" type="ORF">NR989_08910</name>
</gene>
<dbReference type="Proteomes" id="UP001222275">
    <property type="component" value="Chromosome"/>
</dbReference>
<accession>A0ABY8CCK6</accession>
<protein>
    <submittedName>
        <fullName evidence="1">Alpha-2,8-polysialyltransferase family protein</fullName>
    </submittedName>
</protein>
<organism evidence="1 2">
    <name type="scientific">Thiomicrorhabdus lithotrophica</name>
    <dbReference type="NCBI Taxonomy" id="2949997"/>
    <lineage>
        <taxon>Bacteria</taxon>
        <taxon>Pseudomonadati</taxon>
        <taxon>Pseudomonadota</taxon>
        <taxon>Gammaproteobacteria</taxon>
        <taxon>Thiotrichales</taxon>
        <taxon>Piscirickettsiaceae</taxon>
        <taxon>Thiomicrorhabdus</taxon>
    </lineage>
</organism>
<evidence type="ECO:0000313" key="1">
    <source>
        <dbReference type="EMBL" id="WEJ62128.1"/>
    </source>
</evidence>
<evidence type="ECO:0000313" key="2">
    <source>
        <dbReference type="Proteomes" id="UP001222275"/>
    </source>
</evidence>
<name>A0ABY8CCK6_9GAMM</name>
<sequence>MSVKGSLNKTLYMPSTPLNILVSSALAIHKGKQNSGEEIAQVWLIDQKNIDNNPYVSALKKWSGSPFEKVKIFSGSNKEQNKLKQRRKVFKELKAGLSSFSPNEVAVGSDRRVEFQYVMHLLSSTKVQVSGLYLDDGLYSYAGRIHHFIKDGINALLKKIAYGLWWREPKSVGASSWIDQAWLFAPHQSIEVLKEKQSKQLLPEWFIAPEILDLSYLVAQELKYDVTNLAELDIVILLPHPNNIKKMQGYEKRIQSLVKALSEQGKYIGVKYHPRTNSEDPLHLTSAGAKEVLPSLMAFEFCLPLFNKKCQVVGDIGTALFTCKWLRPDLKVTAVLDENDAFQQRFISISHSMGINVTNQYEAIVKC</sequence>
<dbReference type="RefSeq" id="WP_275594385.1">
    <property type="nucleotide sequence ID" value="NZ_CP102381.1"/>
</dbReference>
<dbReference type="EMBL" id="CP102381">
    <property type="protein sequence ID" value="WEJ62128.1"/>
    <property type="molecule type" value="Genomic_DNA"/>
</dbReference>
<proteinExistence type="predicted"/>
<reference evidence="1 2" key="1">
    <citation type="submission" date="2022-06" db="EMBL/GenBank/DDBJ databases">
        <title>Thiomicrohabdus sp. nov, an obligately chemolithoautotrophic, sulfur-oxidizing bacterium isolated from beach of Guanyin Mountain. Amoy.</title>
        <authorList>
            <person name="Zhu H."/>
        </authorList>
    </citation>
    <scope>NUCLEOTIDE SEQUENCE [LARGE SCALE GENOMIC DNA]</scope>
    <source>
        <strain evidence="1 2">XGS-01</strain>
    </source>
</reference>
<keyword evidence="2" id="KW-1185">Reference proteome</keyword>